<evidence type="ECO:0000256" key="2">
    <source>
        <dbReference type="SAM" id="Phobius"/>
    </source>
</evidence>
<organism evidence="3 4">
    <name type="scientific">Blautia obeum</name>
    <dbReference type="NCBI Taxonomy" id="40520"/>
    <lineage>
        <taxon>Bacteria</taxon>
        <taxon>Bacillati</taxon>
        <taxon>Bacillota</taxon>
        <taxon>Clostridia</taxon>
        <taxon>Lachnospirales</taxon>
        <taxon>Lachnospiraceae</taxon>
        <taxon>Blautia</taxon>
    </lineage>
</organism>
<evidence type="ECO:0000313" key="4">
    <source>
        <dbReference type="Proteomes" id="UP000283745"/>
    </source>
</evidence>
<accession>A0A414J932</accession>
<name>A0A414J932_9FIRM</name>
<reference evidence="3 4" key="1">
    <citation type="submission" date="2018-08" db="EMBL/GenBank/DDBJ databases">
        <title>A genome reference for cultivated species of the human gut microbiota.</title>
        <authorList>
            <person name="Zou Y."/>
            <person name="Xue W."/>
            <person name="Luo G."/>
        </authorList>
    </citation>
    <scope>NUCLEOTIDE SEQUENCE [LARGE SCALE GENOMIC DNA]</scope>
    <source>
        <strain evidence="3 4">AM28-23</strain>
    </source>
</reference>
<dbReference type="EMBL" id="QSKF01000003">
    <property type="protein sequence ID" value="RHE40983.1"/>
    <property type="molecule type" value="Genomic_DNA"/>
</dbReference>
<feature type="transmembrane region" description="Helical" evidence="2">
    <location>
        <begin position="6"/>
        <end position="28"/>
    </location>
</feature>
<dbReference type="RefSeq" id="WP_118050285.1">
    <property type="nucleotide sequence ID" value="NZ_CABJFK010000003.1"/>
</dbReference>
<keyword evidence="2" id="KW-0812">Transmembrane</keyword>
<keyword evidence="2" id="KW-1133">Transmembrane helix</keyword>
<feature type="region of interest" description="Disordered" evidence="1">
    <location>
        <begin position="83"/>
        <end position="109"/>
    </location>
</feature>
<gene>
    <name evidence="3" type="ORF">DW740_05475</name>
</gene>
<proteinExistence type="predicted"/>
<evidence type="ECO:0000256" key="1">
    <source>
        <dbReference type="SAM" id="MobiDB-lite"/>
    </source>
</evidence>
<keyword evidence="2" id="KW-0472">Membrane</keyword>
<sequence length="109" mass="12024">MKSKFSLPAILLLITGVLLIAGIFFIGIQTRQQIQDTKKQLETFSSQADEEQKTLSEAQSSFAAAIQSKKDLLNYYEKKASAKQPVVQEHMDSNESSADAPASVFNQVN</sequence>
<comment type="caution">
    <text evidence="3">The sequence shown here is derived from an EMBL/GenBank/DDBJ whole genome shotgun (WGS) entry which is preliminary data.</text>
</comment>
<evidence type="ECO:0000313" key="3">
    <source>
        <dbReference type="EMBL" id="RHE40983.1"/>
    </source>
</evidence>
<dbReference type="Proteomes" id="UP000283745">
    <property type="component" value="Unassembled WGS sequence"/>
</dbReference>
<dbReference type="AlphaFoldDB" id="A0A414J932"/>
<protein>
    <submittedName>
        <fullName evidence="3">Uncharacterized protein</fullName>
    </submittedName>
</protein>